<evidence type="ECO:0000313" key="3">
    <source>
        <dbReference type="Proteomes" id="UP000295509"/>
    </source>
</evidence>
<dbReference type="NCBIfam" id="TIGR03357">
    <property type="entry name" value="VI_zyme"/>
    <property type="match status" value="1"/>
</dbReference>
<dbReference type="AlphaFoldDB" id="A0A4R8LDC3"/>
<gene>
    <name evidence="2" type="ORF">BX592_12611</name>
</gene>
<comment type="caution">
    <text evidence="2">The sequence shown here is derived from an EMBL/GenBank/DDBJ whole genome shotgun (WGS) entry which is preliminary data.</text>
</comment>
<sequence>MNRTFRDLTAPGSMPRRAEPHLLPTLFDRLRDDAPHKQTEAAREYAVTRAQMRDIIQRDLAFLLNATSIEGAIDRQRYPHAAASTINFGVPPLAGAFTASRQWADIEVAIKRAIHEFEPRLIPASVRVVPLTDAGSKGHYNELAFEIHGMIRMDPYPLEFLVQSSLDLETSRLNTSAR</sequence>
<proteinExistence type="predicted"/>
<dbReference type="PANTHER" id="PTHR38595:SF1">
    <property type="entry name" value="TYPE VI SECRETION SYSTEM COMPONENT TSSE1"/>
    <property type="match status" value="1"/>
</dbReference>
<accession>A0A4R8LDC3</accession>
<dbReference type="PANTHER" id="PTHR38595">
    <property type="entry name" value="CYTOPLASMIC PROTEIN-RELATED"/>
    <property type="match status" value="1"/>
</dbReference>
<protein>
    <submittedName>
        <fullName evidence="2">Type VI secretion system protein ImpF</fullName>
    </submittedName>
</protein>
<reference evidence="2 3" key="1">
    <citation type="submission" date="2019-03" db="EMBL/GenBank/DDBJ databases">
        <title>Genomic Encyclopedia of Type Strains, Phase III (KMG-III): the genomes of soil and plant-associated and newly described type strains.</title>
        <authorList>
            <person name="Whitman W."/>
        </authorList>
    </citation>
    <scope>NUCLEOTIDE SEQUENCE [LARGE SCALE GENOMIC DNA]</scope>
    <source>
        <strain evidence="2 3">LMG 29544</strain>
    </source>
</reference>
<name>A0A4R8LDC3_9BURK</name>
<keyword evidence="3" id="KW-1185">Reference proteome</keyword>
<evidence type="ECO:0000313" key="2">
    <source>
        <dbReference type="EMBL" id="TDY40258.1"/>
    </source>
</evidence>
<dbReference type="Proteomes" id="UP000295509">
    <property type="component" value="Unassembled WGS sequence"/>
</dbReference>
<dbReference type="InterPro" id="IPR007048">
    <property type="entry name" value="IraD/Gp25-like"/>
</dbReference>
<feature type="domain" description="IraD/Gp25-like" evidence="1">
    <location>
        <begin position="51"/>
        <end position="155"/>
    </location>
</feature>
<dbReference type="Pfam" id="PF04965">
    <property type="entry name" value="GPW_gp25"/>
    <property type="match status" value="1"/>
</dbReference>
<evidence type="ECO:0000259" key="1">
    <source>
        <dbReference type="Pfam" id="PF04965"/>
    </source>
</evidence>
<dbReference type="SUPFAM" id="SSF160719">
    <property type="entry name" value="gpW/gp25-like"/>
    <property type="match status" value="1"/>
</dbReference>
<dbReference type="EMBL" id="SORE01000026">
    <property type="protein sequence ID" value="TDY40258.1"/>
    <property type="molecule type" value="Genomic_DNA"/>
</dbReference>
<dbReference type="InterPro" id="IPR017737">
    <property type="entry name" value="TssE1-like"/>
</dbReference>
<dbReference type="InterPro" id="IPR053176">
    <property type="entry name" value="T6SS_TssE1-like"/>
</dbReference>
<organism evidence="2 3">
    <name type="scientific">Paraburkholderia rhizosphaerae</name>
    <dbReference type="NCBI Taxonomy" id="480658"/>
    <lineage>
        <taxon>Bacteria</taxon>
        <taxon>Pseudomonadati</taxon>
        <taxon>Pseudomonadota</taxon>
        <taxon>Betaproteobacteria</taxon>
        <taxon>Burkholderiales</taxon>
        <taxon>Burkholderiaceae</taxon>
        <taxon>Paraburkholderia</taxon>
    </lineage>
</organism>